<organism evidence="2 3">
    <name type="scientific">Candidatus Ethanoperedens thermophilum</name>
    <dbReference type="NCBI Taxonomy" id="2766897"/>
    <lineage>
        <taxon>Archaea</taxon>
        <taxon>Methanobacteriati</taxon>
        <taxon>Methanobacteriota</taxon>
        <taxon>Stenosarchaea group</taxon>
        <taxon>Methanomicrobia</taxon>
        <taxon>Methanosarcinales</taxon>
        <taxon>Methanosarcinales incertae sedis</taxon>
        <taxon>GOM Arc I cluster</taxon>
        <taxon>Candidatus Ethanoperedens</taxon>
    </lineage>
</organism>
<evidence type="ECO:0000313" key="2">
    <source>
        <dbReference type="EMBL" id="NMG82676.1"/>
    </source>
</evidence>
<evidence type="ECO:0000259" key="1">
    <source>
        <dbReference type="Pfam" id="PF18477"/>
    </source>
</evidence>
<dbReference type="SUPFAM" id="SSF88723">
    <property type="entry name" value="PIN domain-like"/>
    <property type="match status" value="1"/>
</dbReference>
<reference evidence="2" key="1">
    <citation type="journal article" date="2020" name="MBio">
        <title>'Candidatus Ethanoperedens,' a Thermophilic Genus of Archaea Mediating the Anaerobic Oxidation of Ethane.</title>
        <authorList>
            <person name="Hahn C.J."/>
            <person name="Laso-Perez R."/>
            <person name="Vulcano F."/>
            <person name="Vaziourakis K.M."/>
            <person name="Stokke R."/>
            <person name="Steen I.H."/>
            <person name="Teske A."/>
            <person name="Boetius A."/>
            <person name="Liebeke M."/>
            <person name="Amann R."/>
            <person name="Knittel K."/>
            <person name="Wegener G."/>
        </authorList>
    </citation>
    <scope>NUCLEOTIDE SEQUENCE</scope>
    <source>
        <strain evidence="2">GoM-Arc1-LC-WB58</strain>
    </source>
</reference>
<dbReference type="InterPro" id="IPR041120">
    <property type="entry name" value="PIN_9"/>
</dbReference>
<dbReference type="Gene3D" id="3.40.50.1010">
    <property type="entry name" value="5'-nuclease"/>
    <property type="match status" value="1"/>
</dbReference>
<gene>
    <name evidence="2" type="ORF">GIS02_00515</name>
</gene>
<comment type="caution">
    <text evidence="2">The sequence shown here is derived from an EMBL/GenBank/DDBJ whole genome shotgun (WGS) entry which is preliminary data.</text>
</comment>
<name>A0A848D796_9EURY</name>
<protein>
    <submittedName>
        <fullName evidence="2">DNA-binding protein</fullName>
    </submittedName>
</protein>
<accession>A0A848D796</accession>
<dbReference type="InterPro" id="IPR029060">
    <property type="entry name" value="PIN-like_dom_sf"/>
</dbReference>
<evidence type="ECO:0000313" key="3">
    <source>
        <dbReference type="Proteomes" id="UP000606580"/>
    </source>
</evidence>
<sequence>MKVLIDTNSFLLPHQFGVDIFEELARLGYHKCLVLRAVIGELNKLAANLKGEDKIAAKVGLSLAGRCDVIETGQSVLVDDIIINIAVKQKLAVCTNDSLLKKRLSTKGITVVYLRQKHRLSII</sequence>
<dbReference type="Proteomes" id="UP000606580">
    <property type="component" value="Unassembled WGS sequence"/>
</dbReference>
<feature type="domain" description="VapC9 PIN-like" evidence="1">
    <location>
        <begin position="3"/>
        <end position="117"/>
    </location>
</feature>
<dbReference type="GO" id="GO:0003677">
    <property type="term" value="F:DNA binding"/>
    <property type="evidence" value="ECO:0007669"/>
    <property type="project" value="UniProtKB-KW"/>
</dbReference>
<proteinExistence type="predicted"/>
<dbReference type="Pfam" id="PF18477">
    <property type="entry name" value="PIN_9"/>
    <property type="match status" value="1"/>
</dbReference>
<dbReference type="CDD" id="cd09879">
    <property type="entry name" value="PIN_VapC_AF0591-like"/>
    <property type="match status" value="1"/>
</dbReference>
<dbReference type="EMBL" id="WNEG01000015">
    <property type="protein sequence ID" value="NMG82676.1"/>
    <property type="molecule type" value="Genomic_DNA"/>
</dbReference>
<keyword evidence="2" id="KW-0238">DNA-binding</keyword>
<dbReference type="AlphaFoldDB" id="A0A848D796"/>